<gene>
    <name evidence="2" type="ORF">O3P69_009181</name>
</gene>
<dbReference type="PANTHER" id="PTHR32026:SF10">
    <property type="entry name" value="METHYLTRANSFERASE-LIKE PROTEIN 24-RELATED"/>
    <property type="match status" value="1"/>
</dbReference>
<comment type="caution">
    <text evidence="2">The sequence shown here is derived from an EMBL/GenBank/DDBJ whole genome shotgun (WGS) entry which is preliminary data.</text>
</comment>
<dbReference type="InterPro" id="IPR025714">
    <property type="entry name" value="Methyltranfer_dom"/>
</dbReference>
<dbReference type="PANTHER" id="PTHR32026">
    <property type="entry name" value="METHYLTRANSFERASE-LIKE PROTEIN 24"/>
    <property type="match status" value="1"/>
</dbReference>
<evidence type="ECO:0000313" key="2">
    <source>
        <dbReference type="EMBL" id="KAK8384245.1"/>
    </source>
</evidence>
<name>A0AAW0T9H9_SCYPA</name>
<feature type="domain" description="Methyltransferase" evidence="1">
    <location>
        <begin position="5"/>
        <end position="196"/>
    </location>
</feature>
<organism evidence="2 3">
    <name type="scientific">Scylla paramamosain</name>
    <name type="common">Mud crab</name>
    <dbReference type="NCBI Taxonomy" id="85552"/>
    <lineage>
        <taxon>Eukaryota</taxon>
        <taxon>Metazoa</taxon>
        <taxon>Ecdysozoa</taxon>
        <taxon>Arthropoda</taxon>
        <taxon>Crustacea</taxon>
        <taxon>Multicrustacea</taxon>
        <taxon>Malacostraca</taxon>
        <taxon>Eumalacostraca</taxon>
        <taxon>Eucarida</taxon>
        <taxon>Decapoda</taxon>
        <taxon>Pleocyemata</taxon>
        <taxon>Brachyura</taxon>
        <taxon>Eubrachyura</taxon>
        <taxon>Portunoidea</taxon>
        <taxon>Portunidae</taxon>
        <taxon>Portuninae</taxon>
        <taxon>Scylla</taxon>
    </lineage>
</organism>
<dbReference type="EMBL" id="JARAKH010000035">
    <property type="protein sequence ID" value="KAK8384245.1"/>
    <property type="molecule type" value="Genomic_DNA"/>
</dbReference>
<dbReference type="Pfam" id="PF13383">
    <property type="entry name" value="Methyltransf_22"/>
    <property type="match status" value="1"/>
</dbReference>
<dbReference type="AlphaFoldDB" id="A0AAW0T9H9"/>
<protein>
    <recommendedName>
        <fullName evidence="1">Methyltransferase domain-containing protein</fullName>
    </recommendedName>
</protein>
<dbReference type="Proteomes" id="UP001487740">
    <property type="component" value="Unassembled WGS sequence"/>
</dbReference>
<accession>A0AAW0T9H9</accession>
<evidence type="ECO:0000313" key="3">
    <source>
        <dbReference type="Proteomes" id="UP001487740"/>
    </source>
</evidence>
<reference evidence="2 3" key="1">
    <citation type="submission" date="2023-03" db="EMBL/GenBank/DDBJ databases">
        <title>High-quality genome of Scylla paramamosain provides insights in environmental adaptation.</title>
        <authorList>
            <person name="Zhang L."/>
        </authorList>
    </citation>
    <scope>NUCLEOTIDE SEQUENCE [LARGE SCALE GENOMIC DNA]</scope>
    <source>
        <strain evidence="2">LZ_2023a</strain>
        <tissue evidence="2">Muscle</tissue>
    </source>
</reference>
<dbReference type="InterPro" id="IPR026913">
    <property type="entry name" value="METTL24"/>
</dbReference>
<proteinExistence type="predicted"/>
<sequence>MVKSMCATTRLCTCRECIALCTRWGRGHDFTFDAHMAKFGCEVYTFDDDYAHRNYPTHMGDRLWFYKIRVGTHFVKQYYFSTSSSTNPQVIHYGPLPAIRARLGHNHNHLHFLKMDIEGDEWSVMEESLFKSNILQQTQQLGLEVHLDGLKTTGNKTHPTPHLLNMAQRYLRVVTGLRQHGFHLAHWEPNFRGSEVITVAGVTFHVYFETLWVNLKFQGGGRNMPATRLLPSILFPS</sequence>
<evidence type="ECO:0000259" key="1">
    <source>
        <dbReference type="Pfam" id="PF13383"/>
    </source>
</evidence>
<keyword evidence="3" id="KW-1185">Reference proteome</keyword>